<dbReference type="CDD" id="cd22749">
    <property type="entry name" value="Otubain_C65"/>
    <property type="match status" value="1"/>
</dbReference>
<dbReference type="InterPro" id="IPR042468">
    <property type="entry name" value="Peptidase_C65_otubain_sub1"/>
</dbReference>
<evidence type="ECO:0000256" key="5">
    <source>
        <dbReference type="ARBA" id="ARBA00022801"/>
    </source>
</evidence>
<evidence type="ECO:0000313" key="9">
    <source>
        <dbReference type="EMBL" id="QRW26461.1"/>
    </source>
</evidence>
<evidence type="ECO:0000256" key="4">
    <source>
        <dbReference type="ARBA" id="ARBA00022786"/>
    </source>
</evidence>
<evidence type="ECO:0000256" key="2">
    <source>
        <dbReference type="ARBA" id="ARBA00012759"/>
    </source>
</evidence>
<reference evidence="9" key="1">
    <citation type="submission" date="2020-05" db="EMBL/GenBank/DDBJ databases">
        <title>Evolutionary and genomic comparisons of hybrid uninucleate and nonhybrid Rhizoctonia fungi.</title>
        <authorList>
            <person name="Li C."/>
            <person name="Chen X."/>
        </authorList>
    </citation>
    <scope>NUCLEOTIDE SEQUENCE</scope>
    <source>
        <strain evidence="9">AG-1 IA</strain>
    </source>
</reference>
<evidence type="ECO:0000256" key="6">
    <source>
        <dbReference type="ARBA" id="ARBA00022807"/>
    </source>
</evidence>
<gene>
    <name evidence="9" type="ORF">RhiXN_12122</name>
</gene>
<keyword evidence="5" id="KW-0378">Hydrolase</keyword>
<evidence type="ECO:0000259" key="8">
    <source>
        <dbReference type="PROSITE" id="PS50802"/>
    </source>
</evidence>
<name>A0A8H8P6D4_9AGAM</name>
<dbReference type="AlphaFoldDB" id="A0A8H8P6D4"/>
<evidence type="ECO:0000256" key="3">
    <source>
        <dbReference type="ARBA" id="ARBA00022670"/>
    </source>
</evidence>
<dbReference type="PANTHER" id="PTHR12931:SF15">
    <property type="entry name" value="UBIQUITIN THIOESTERASE OTUBAIN-LIKE"/>
    <property type="match status" value="1"/>
</dbReference>
<feature type="region of interest" description="Disordered" evidence="7">
    <location>
        <begin position="151"/>
        <end position="179"/>
    </location>
</feature>
<dbReference type="InterPro" id="IPR003323">
    <property type="entry name" value="OTU_dom"/>
</dbReference>
<dbReference type="GO" id="GO:0071108">
    <property type="term" value="P:protein K48-linked deubiquitination"/>
    <property type="evidence" value="ECO:0007669"/>
    <property type="project" value="TreeGrafter"/>
</dbReference>
<feature type="compositionally biased region" description="Basic and acidic residues" evidence="7">
    <location>
        <begin position="69"/>
        <end position="83"/>
    </location>
</feature>
<dbReference type="EMBL" id="CP059672">
    <property type="protein sequence ID" value="QRW26461.1"/>
    <property type="molecule type" value="Genomic_DNA"/>
</dbReference>
<organism evidence="9 10">
    <name type="scientific">Rhizoctonia solani</name>
    <dbReference type="NCBI Taxonomy" id="456999"/>
    <lineage>
        <taxon>Eukaryota</taxon>
        <taxon>Fungi</taxon>
        <taxon>Dikarya</taxon>
        <taxon>Basidiomycota</taxon>
        <taxon>Agaricomycotina</taxon>
        <taxon>Agaricomycetes</taxon>
        <taxon>Cantharellales</taxon>
        <taxon>Ceratobasidiaceae</taxon>
        <taxon>Rhizoctonia</taxon>
    </lineage>
</organism>
<comment type="catalytic activity">
    <reaction evidence="1">
        <text>Thiol-dependent hydrolysis of ester, thioester, amide, peptide and isopeptide bonds formed by the C-terminal Gly of ubiquitin (a 76-residue protein attached to proteins as an intracellular targeting signal).</text>
        <dbReference type="EC" id="3.4.19.12"/>
    </reaction>
</comment>
<sequence length="476" mass="52177">MAQRATGDNIEGSSGTLPSAISYVAYDGVSASFLNIPRVFGLGRAASPPPSPPRTRTRTRAHTRKRQSTHHDSRPTRTRDNPRPARPQSQSLSSFSSDISNRPPPGDGPRISLRKSLLELEKQPNSNTNRVDKWRLGVAAAVAAEGATDDVVTTAPTVGESTRSESVGDSQATQSQDLQSLSDEDIFALTQNIKNEEASRRPLVSPVSPLSELRAEFSPFADVMGSTDSGVSEYDGPNANVLRKIDWLQKHGGWQAIRRTRGDGDCFYRSLAFAYVEKILTAPEPGLAVATSLSHLESTLPLLERAGFQKIVFEDFYEAFAEVIQQVVPAPGKLPLTNETLLEQFQNAEISNSIVVFLRLLTSAYIRLSPEDDFMPFLIHPDTGEMVDIRTFVETFVEATGREADHPQIMALSRALRVRIEVAYLDNSGGTPLEDGTLPINFVKFSPEGAEEDGTKPVVLLYRPGHYDTLEEKVDA</sequence>
<dbReference type="Pfam" id="PF10275">
    <property type="entry name" value="Peptidase_C65"/>
    <property type="match status" value="1"/>
</dbReference>
<feature type="domain" description="OTU" evidence="8">
    <location>
        <begin position="255"/>
        <end position="473"/>
    </location>
</feature>
<dbReference type="GO" id="GO:0043130">
    <property type="term" value="F:ubiquitin binding"/>
    <property type="evidence" value="ECO:0007669"/>
    <property type="project" value="TreeGrafter"/>
</dbReference>
<dbReference type="InterPro" id="IPR038765">
    <property type="entry name" value="Papain-like_cys_pep_sf"/>
</dbReference>
<keyword evidence="4" id="KW-0833">Ubl conjugation pathway</keyword>
<feature type="compositionally biased region" description="Low complexity" evidence="7">
    <location>
        <begin position="89"/>
        <end position="100"/>
    </location>
</feature>
<proteinExistence type="predicted"/>
<dbReference type="Gene3D" id="3.30.200.60">
    <property type="entry name" value="Peptidase C65 Otubain, subdomain 1"/>
    <property type="match status" value="1"/>
</dbReference>
<dbReference type="Proteomes" id="UP000650533">
    <property type="component" value="Chromosome 15"/>
</dbReference>
<dbReference type="RefSeq" id="XP_043186698.1">
    <property type="nucleotide sequence ID" value="XM_043331937.1"/>
</dbReference>
<dbReference type="PANTHER" id="PTHR12931">
    <property type="entry name" value="UBIQUITIN THIOLESTERASE PROTEIN OTUB"/>
    <property type="match status" value="1"/>
</dbReference>
<accession>A0A8H8P6D4</accession>
<dbReference type="GO" id="GO:0005634">
    <property type="term" value="C:nucleus"/>
    <property type="evidence" value="ECO:0007669"/>
    <property type="project" value="TreeGrafter"/>
</dbReference>
<protein>
    <recommendedName>
        <fullName evidence="2">ubiquitinyl hydrolase 1</fullName>
        <ecNumber evidence="2">3.4.19.12</ecNumber>
    </recommendedName>
</protein>
<dbReference type="SUPFAM" id="SSF54001">
    <property type="entry name" value="Cysteine proteinases"/>
    <property type="match status" value="1"/>
</dbReference>
<dbReference type="GO" id="GO:0006508">
    <property type="term" value="P:proteolysis"/>
    <property type="evidence" value="ECO:0007669"/>
    <property type="project" value="UniProtKB-KW"/>
</dbReference>
<feature type="compositionally biased region" description="Polar residues" evidence="7">
    <location>
        <begin position="159"/>
        <end position="179"/>
    </location>
</feature>
<dbReference type="Gene3D" id="1.20.1300.20">
    <property type="entry name" value="Peptidase C65 Otubain, subdomain 2"/>
    <property type="match status" value="1"/>
</dbReference>
<keyword evidence="6" id="KW-0788">Thiol protease</keyword>
<dbReference type="InterPro" id="IPR019400">
    <property type="entry name" value="Peptidase_C65_otubain"/>
</dbReference>
<dbReference type="EC" id="3.4.19.12" evidence="2"/>
<evidence type="ECO:0000256" key="7">
    <source>
        <dbReference type="SAM" id="MobiDB-lite"/>
    </source>
</evidence>
<feature type="region of interest" description="Disordered" evidence="7">
    <location>
        <begin position="42"/>
        <end position="112"/>
    </location>
</feature>
<dbReference type="PROSITE" id="PS50802">
    <property type="entry name" value="OTU"/>
    <property type="match status" value="1"/>
</dbReference>
<feature type="compositionally biased region" description="Basic residues" evidence="7">
    <location>
        <begin position="55"/>
        <end position="68"/>
    </location>
</feature>
<dbReference type="GO" id="GO:0004843">
    <property type="term" value="F:cysteine-type deubiquitinase activity"/>
    <property type="evidence" value="ECO:0007669"/>
    <property type="project" value="UniProtKB-EC"/>
</dbReference>
<keyword evidence="3" id="KW-0645">Protease</keyword>
<dbReference type="KEGG" id="rsx:RhiXN_12122"/>
<evidence type="ECO:0000313" key="10">
    <source>
        <dbReference type="Proteomes" id="UP000650533"/>
    </source>
</evidence>
<dbReference type="InterPro" id="IPR042467">
    <property type="entry name" value="Peptidase_C65_otubain_sub2"/>
</dbReference>
<evidence type="ECO:0000256" key="1">
    <source>
        <dbReference type="ARBA" id="ARBA00000707"/>
    </source>
</evidence>
<dbReference type="GeneID" id="67034400"/>